<dbReference type="RefSeq" id="WP_135313331.1">
    <property type="nucleotide sequence ID" value="NZ_CP038439.1"/>
</dbReference>
<protein>
    <submittedName>
        <fullName evidence="2">YjbQ family protein</fullName>
    </submittedName>
</protein>
<dbReference type="PANTHER" id="PTHR30615:SF8">
    <property type="entry name" value="UPF0047 PROTEIN C4A8.02C"/>
    <property type="match status" value="1"/>
</dbReference>
<dbReference type="NCBIfam" id="TIGR00149">
    <property type="entry name" value="TIGR00149_YjbQ"/>
    <property type="match status" value="1"/>
</dbReference>
<dbReference type="EMBL" id="CP038439">
    <property type="protein sequence ID" value="QBX35045.1"/>
    <property type="molecule type" value="Genomic_DNA"/>
</dbReference>
<evidence type="ECO:0000313" key="2">
    <source>
        <dbReference type="EMBL" id="QBX35045.1"/>
    </source>
</evidence>
<evidence type="ECO:0000256" key="1">
    <source>
        <dbReference type="ARBA" id="ARBA00005534"/>
    </source>
</evidence>
<dbReference type="PIRSF" id="PIRSF004681">
    <property type="entry name" value="UCP004681"/>
    <property type="match status" value="1"/>
</dbReference>
<dbReference type="InterPro" id="IPR001602">
    <property type="entry name" value="UPF0047_YjbQ-like"/>
</dbReference>
<dbReference type="Proteomes" id="UP000296374">
    <property type="component" value="Chromosome"/>
</dbReference>
<sequence length="140" mass="15678">MIHHLTIPTDGPACHEITGDLSAWLRDVGAVQGLLTLMIRHTSASLLIQENADPEVQTDLLAWLDRLAPPSDHPSMGWITHTYEGPDDMPAHLKAAVLPTSLQIPVEDGRMALGRWQGVYLMEHRREPHQRRVVAMFQPL</sequence>
<reference evidence="3" key="1">
    <citation type="submission" date="2019-03" db="EMBL/GenBank/DDBJ databases">
        <authorList>
            <person name="Li J."/>
        </authorList>
    </citation>
    <scope>NUCLEOTIDE SEQUENCE [LARGE SCALE GENOMIC DNA]</scope>
    <source>
        <strain evidence="3">2251</strain>
    </source>
</reference>
<accession>A0A4P7HLK6</accession>
<comment type="similarity">
    <text evidence="1">Belongs to the UPF0047 family.</text>
</comment>
<gene>
    <name evidence="2" type="ORF">E4191_10270</name>
</gene>
<proteinExistence type="inferred from homology"/>
<dbReference type="SUPFAM" id="SSF111038">
    <property type="entry name" value="YjbQ-like"/>
    <property type="match status" value="1"/>
</dbReference>
<dbReference type="Pfam" id="PF01894">
    <property type="entry name" value="YjbQ"/>
    <property type="match status" value="1"/>
</dbReference>
<dbReference type="InterPro" id="IPR035917">
    <property type="entry name" value="YjbQ-like_sf"/>
</dbReference>
<dbReference type="PANTHER" id="PTHR30615">
    <property type="entry name" value="UNCHARACTERIZED PROTEIN YJBQ-RELATED"/>
    <property type="match status" value="1"/>
</dbReference>
<organism evidence="2 3">
    <name type="scientific">Paracoccus liaowanqingii</name>
    <dbReference type="NCBI Taxonomy" id="2560053"/>
    <lineage>
        <taxon>Bacteria</taxon>
        <taxon>Pseudomonadati</taxon>
        <taxon>Pseudomonadota</taxon>
        <taxon>Alphaproteobacteria</taxon>
        <taxon>Rhodobacterales</taxon>
        <taxon>Paracoccaceae</taxon>
        <taxon>Paracoccus</taxon>
    </lineage>
</organism>
<dbReference type="Gene3D" id="2.60.120.460">
    <property type="entry name" value="YjbQ-like"/>
    <property type="match status" value="1"/>
</dbReference>
<dbReference type="KEGG" id="plia:E4191_10270"/>
<dbReference type="AlphaFoldDB" id="A0A4P7HLK6"/>
<name>A0A4P7HLK6_9RHOB</name>
<evidence type="ECO:0000313" key="3">
    <source>
        <dbReference type="Proteomes" id="UP000296374"/>
    </source>
</evidence>